<organism evidence="4 5">
    <name type="scientific">Gluconobacter japonicus</name>
    <dbReference type="NCBI Taxonomy" id="376620"/>
    <lineage>
        <taxon>Bacteria</taxon>
        <taxon>Pseudomonadati</taxon>
        <taxon>Pseudomonadota</taxon>
        <taxon>Alphaproteobacteria</taxon>
        <taxon>Acetobacterales</taxon>
        <taxon>Acetobacteraceae</taxon>
        <taxon>Gluconobacter</taxon>
    </lineage>
</organism>
<evidence type="ECO:0000256" key="3">
    <source>
        <dbReference type="PROSITE-ProRule" id="PRU00339"/>
    </source>
</evidence>
<evidence type="ECO:0000256" key="2">
    <source>
        <dbReference type="ARBA" id="ARBA00022803"/>
    </source>
</evidence>
<evidence type="ECO:0000313" key="5">
    <source>
        <dbReference type="Proteomes" id="UP000661006"/>
    </source>
</evidence>
<dbReference type="PANTHER" id="PTHR44943">
    <property type="entry name" value="CELLULOSE SYNTHASE OPERON PROTEIN C"/>
    <property type="match status" value="1"/>
</dbReference>
<feature type="repeat" description="TPR" evidence="3">
    <location>
        <begin position="109"/>
        <end position="142"/>
    </location>
</feature>
<dbReference type="RefSeq" id="WP_194257991.1">
    <property type="nucleotide sequence ID" value="NZ_JABCQN010000005.1"/>
</dbReference>
<dbReference type="GeneID" id="81475249"/>
<dbReference type="GO" id="GO:0016757">
    <property type="term" value="F:glycosyltransferase activity"/>
    <property type="evidence" value="ECO:0007669"/>
    <property type="project" value="InterPro"/>
</dbReference>
<dbReference type="EMBL" id="JABCQN010000005">
    <property type="protein sequence ID" value="MBF0871393.1"/>
    <property type="molecule type" value="Genomic_DNA"/>
</dbReference>
<accession>A0A9Q2FR52</accession>
<dbReference type="InterPro" id="IPR051685">
    <property type="entry name" value="Ycf3/AcsC/BcsC/TPR_MFPF"/>
</dbReference>
<keyword evidence="1" id="KW-0677">Repeat</keyword>
<evidence type="ECO:0000256" key="1">
    <source>
        <dbReference type="ARBA" id="ARBA00022737"/>
    </source>
</evidence>
<keyword evidence="2 3" id="KW-0802">TPR repeat</keyword>
<dbReference type="InterPro" id="IPR011990">
    <property type="entry name" value="TPR-like_helical_dom_sf"/>
</dbReference>
<evidence type="ECO:0000313" key="4">
    <source>
        <dbReference type="EMBL" id="MBF0871393.1"/>
    </source>
</evidence>
<dbReference type="Pfam" id="PF13432">
    <property type="entry name" value="TPR_16"/>
    <property type="match status" value="1"/>
</dbReference>
<name>A0A9Q2FR52_GLUJA</name>
<reference evidence="4" key="1">
    <citation type="submission" date="2020-04" db="EMBL/GenBank/DDBJ databases">
        <authorList>
            <person name="Sombolestani A."/>
        </authorList>
    </citation>
    <scope>NUCLEOTIDE SEQUENCE</scope>
    <source>
        <strain evidence="4">R71697</strain>
    </source>
</reference>
<gene>
    <name evidence="4" type="ORF">HKD32_11115</name>
</gene>
<sequence>MNSASDPSTPSPVEHRLNEADQSLRAGDAHKALTLLAPLPNSPAVHLNRGRAFFRLGQYQAAATELEKATLPFGGHAVAAVIDEAVGLRRRADLLHLFSESRKIAPHDPRLLDAQGNIFMHLGRFDEAEVCLRESLKRRPNDKGTLNLLAMNLTEQGRFDEALFILDGLRQRAPEEWGPGCNMAAILNNIGRLEDAANIYRETIPLAPNEAALRLNHSIAMLKSGRMAQGWAEHEWRFGMPGHTNLPQNRLLPNITPFLDLEGKRVLVTQEEGLGDTLMYLRYIPALARTGAIVHIWGTSTLAGLCRRVEGTTIVQHGGETPDYDYHCPFISLPRAFSATPDAMGAPVPYLKADPVKVLQWKKILHSDRKLRVGLVWAGGARPENTGAQMVDRQRSMPLSALAPLADLEGISFYSLQKDEPALQRLDFPGHLIDFMPQCLDMDDTAALVSCLDLVVSVDTSMVHLAGGLGKPVIMMDRFNNCWRWLHGRDDSPWYPKMKIVRQTRFRDWSDVVTRVRSLLEDAVSAQ</sequence>
<dbReference type="PROSITE" id="PS50005">
    <property type="entry name" value="TPR"/>
    <property type="match status" value="1"/>
</dbReference>
<protein>
    <submittedName>
        <fullName evidence="4">Glycosyltransferase family protein</fullName>
    </submittedName>
</protein>
<dbReference type="Proteomes" id="UP000661006">
    <property type="component" value="Unassembled WGS sequence"/>
</dbReference>
<dbReference type="AlphaFoldDB" id="A0A9Q2FR52"/>
<dbReference type="PANTHER" id="PTHR44943:SF8">
    <property type="entry name" value="TPR REPEAT-CONTAINING PROTEIN MJ0263"/>
    <property type="match status" value="1"/>
</dbReference>
<dbReference type="SUPFAM" id="SSF48452">
    <property type="entry name" value="TPR-like"/>
    <property type="match status" value="1"/>
</dbReference>
<dbReference type="Gene3D" id="3.40.50.2000">
    <property type="entry name" value="Glycogen Phosphorylase B"/>
    <property type="match status" value="1"/>
</dbReference>
<dbReference type="InterPro" id="IPR019734">
    <property type="entry name" value="TPR_rpt"/>
</dbReference>
<dbReference type="Pfam" id="PF01075">
    <property type="entry name" value="Glyco_transf_9"/>
    <property type="match status" value="1"/>
</dbReference>
<proteinExistence type="predicted"/>
<dbReference type="Gene3D" id="1.25.40.10">
    <property type="entry name" value="Tetratricopeptide repeat domain"/>
    <property type="match status" value="1"/>
</dbReference>
<reference evidence="4" key="2">
    <citation type="submission" date="2020-11" db="EMBL/GenBank/DDBJ databases">
        <title>Description of novel Gluconobacter species.</title>
        <authorList>
            <person name="Cleenwerck I."/>
            <person name="Cnockaert M."/>
            <person name="Borremans W."/>
            <person name="Wieme A.D."/>
            <person name="De Vuyst L."/>
            <person name="Vandamme P."/>
        </authorList>
    </citation>
    <scope>NUCLEOTIDE SEQUENCE</scope>
    <source>
        <strain evidence="4">R71697</strain>
    </source>
</reference>
<dbReference type="Pfam" id="PF14559">
    <property type="entry name" value="TPR_19"/>
    <property type="match status" value="1"/>
</dbReference>
<dbReference type="SMART" id="SM00028">
    <property type="entry name" value="TPR"/>
    <property type="match status" value="3"/>
</dbReference>
<comment type="caution">
    <text evidence="4">The sequence shown here is derived from an EMBL/GenBank/DDBJ whole genome shotgun (WGS) entry which is preliminary data.</text>
</comment>
<dbReference type="InterPro" id="IPR002201">
    <property type="entry name" value="Glyco_trans_9"/>
</dbReference>
<dbReference type="SUPFAM" id="SSF53756">
    <property type="entry name" value="UDP-Glycosyltransferase/glycogen phosphorylase"/>
    <property type="match status" value="1"/>
</dbReference>